<dbReference type="EMBL" id="LAJE02000107">
    <property type="protein sequence ID" value="OEO31981.1"/>
    <property type="molecule type" value="Genomic_DNA"/>
</dbReference>
<keyword evidence="1" id="KW-0732">Signal</keyword>
<proteinExistence type="predicted"/>
<comment type="caution">
    <text evidence="2">The sequence shown here is derived from an EMBL/GenBank/DDBJ whole genome shotgun (WGS) entry which is preliminary data.</text>
</comment>
<evidence type="ECO:0000313" key="2">
    <source>
        <dbReference type="EMBL" id="OEO31981.1"/>
    </source>
</evidence>
<reference evidence="2 3" key="1">
    <citation type="journal article" date="2015" name="Genome Announc.">
        <title>Genome Assemblies of Three Soil-Associated Devosia species: D. insulae, D. limi, and D. soli.</title>
        <authorList>
            <person name="Hassan Y.I."/>
            <person name="Lepp D."/>
            <person name="Zhou T."/>
        </authorList>
    </citation>
    <scope>NUCLEOTIDE SEQUENCE [LARGE SCALE GENOMIC DNA]</scope>
    <source>
        <strain evidence="2 3">DS-56</strain>
    </source>
</reference>
<dbReference type="OrthoDB" id="7949999at2"/>
<accession>A0A1E5XTS7</accession>
<dbReference type="RefSeq" id="WP_069908879.1">
    <property type="nucleotide sequence ID" value="NZ_LAJE02000107.1"/>
</dbReference>
<feature type="signal peptide" evidence="1">
    <location>
        <begin position="1"/>
        <end position="27"/>
    </location>
</feature>
<keyword evidence="3" id="KW-1185">Reference proteome</keyword>
<gene>
    <name evidence="2" type="ORF">VW23_013850</name>
</gene>
<sequence>MLRLPTSLKVLALSSVLALPVALPAVAGPAENALLAKYEGSWRGSGKVTGPDPGTVVCRLTFKAASAGKLTYSGRCSFGGSGAASFRGSMVYNDATKRFEASSSAQGANTTTVGKRAGSTIVFASAGMKTSYGTASSVMTLSGSSIKLGFTLVDKKGQTTASAITFKKS</sequence>
<evidence type="ECO:0000313" key="3">
    <source>
        <dbReference type="Proteomes" id="UP000095463"/>
    </source>
</evidence>
<dbReference type="Proteomes" id="UP000095463">
    <property type="component" value="Unassembled WGS sequence"/>
</dbReference>
<dbReference type="AlphaFoldDB" id="A0A1E5XTS7"/>
<evidence type="ECO:0000256" key="1">
    <source>
        <dbReference type="SAM" id="SignalP"/>
    </source>
</evidence>
<name>A0A1E5XTS7_9HYPH</name>
<protein>
    <recommendedName>
        <fullName evidence="4">DUF1579 domain-containing protein</fullName>
    </recommendedName>
</protein>
<organism evidence="2 3">
    <name type="scientific">Devosia insulae DS-56</name>
    <dbReference type="NCBI Taxonomy" id="1116389"/>
    <lineage>
        <taxon>Bacteria</taxon>
        <taxon>Pseudomonadati</taxon>
        <taxon>Pseudomonadota</taxon>
        <taxon>Alphaproteobacteria</taxon>
        <taxon>Hyphomicrobiales</taxon>
        <taxon>Devosiaceae</taxon>
        <taxon>Devosia</taxon>
    </lineage>
</organism>
<feature type="chain" id="PRO_5009190522" description="DUF1579 domain-containing protein" evidence="1">
    <location>
        <begin position="28"/>
        <end position="169"/>
    </location>
</feature>
<evidence type="ECO:0008006" key="4">
    <source>
        <dbReference type="Google" id="ProtNLM"/>
    </source>
</evidence>